<evidence type="ECO:0000313" key="2">
    <source>
        <dbReference type="Proteomes" id="UP000464186"/>
    </source>
</evidence>
<protein>
    <submittedName>
        <fullName evidence="1">Uncharacterized protein</fullName>
    </submittedName>
</protein>
<keyword evidence="2" id="KW-1185">Reference proteome</keyword>
<reference evidence="1 2" key="1">
    <citation type="submission" date="2020-01" db="EMBL/GenBank/DDBJ databases">
        <title>Pseudarthrobacter psychrotolerans sp. nov., isolated from antarctic soil.</title>
        <authorList>
            <person name="Shin Y."/>
            <person name="Park W."/>
        </authorList>
    </citation>
    <scope>NUCLEOTIDE SEQUENCE [LARGE SCALE GENOMIC DNA]</scope>
    <source>
        <strain evidence="1 2">YJ56</strain>
    </source>
</reference>
<dbReference type="Proteomes" id="UP000464186">
    <property type="component" value="Chromosome"/>
</dbReference>
<dbReference type="EMBL" id="CP047898">
    <property type="protein sequence ID" value="QHK19027.1"/>
    <property type="molecule type" value="Genomic_DNA"/>
</dbReference>
<sequence>MGETTAKASSAFLLVDLIISLDEGASLTSLLTAGIVDRFRLVSGPPATGPA</sequence>
<dbReference type="AlphaFoldDB" id="A0A6P1NJP6"/>
<evidence type="ECO:0000313" key="1">
    <source>
        <dbReference type="EMBL" id="QHK19027.1"/>
    </source>
</evidence>
<name>A0A6P1NJP6_9MICC</name>
<proteinExistence type="predicted"/>
<dbReference type="KEGG" id="psey:GU243_03830"/>
<organism evidence="1 2">
    <name type="scientific">Pseudarthrobacter psychrotolerans</name>
    <dbReference type="NCBI Taxonomy" id="2697569"/>
    <lineage>
        <taxon>Bacteria</taxon>
        <taxon>Bacillati</taxon>
        <taxon>Actinomycetota</taxon>
        <taxon>Actinomycetes</taxon>
        <taxon>Micrococcales</taxon>
        <taxon>Micrococcaceae</taxon>
        <taxon>Pseudarthrobacter</taxon>
    </lineage>
</organism>
<accession>A0A6P1NJP6</accession>
<gene>
    <name evidence="1" type="ORF">GU243_03830</name>
</gene>